<keyword evidence="4 7" id="KW-0863">Zinc-finger</keyword>
<keyword evidence="6" id="KW-0539">Nucleus</keyword>
<dbReference type="PANTHER" id="PTHR40626">
    <property type="entry name" value="MIP31509P"/>
    <property type="match status" value="1"/>
</dbReference>
<dbReference type="InterPro" id="IPR007219">
    <property type="entry name" value="XnlR_reg_dom"/>
</dbReference>
<dbReference type="OrthoDB" id="3945418at2759"/>
<dbReference type="Proteomes" id="UP000054321">
    <property type="component" value="Unassembled WGS sequence"/>
</dbReference>
<feature type="domain" description="C2H2-type" evidence="9">
    <location>
        <begin position="28"/>
        <end position="55"/>
    </location>
</feature>
<dbReference type="InterPro" id="IPR036236">
    <property type="entry name" value="Znf_C2H2_sf"/>
</dbReference>
<dbReference type="PANTHER" id="PTHR40626:SF14">
    <property type="entry name" value="C2H2 TYPE ZINC FINGER DOMAIN PROTEIN (AFU_ORTHOLOGUE AFUA_1G02360)"/>
    <property type="match status" value="1"/>
</dbReference>
<dbReference type="GO" id="GO:0000785">
    <property type="term" value="C:chromatin"/>
    <property type="evidence" value="ECO:0007669"/>
    <property type="project" value="TreeGrafter"/>
</dbReference>
<evidence type="ECO:0000259" key="9">
    <source>
        <dbReference type="PROSITE" id="PS50157"/>
    </source>
</evidence>
<dbReference type="GO" id="GO:0008270">
    <property type="term" value="F:zinc ion binding"/>
    <property type="evidence" value="ECO:0007669"/>
    <property type="project" value="UniProtKB-KW"/>
</dbReference>
<dbReference type="FunFam" id="3.30.160.60:FF:003641">
    <property type="match status" value="1"/>
</dbReference>
<dbReference type="Gene3D" id="3.30.160.60">
    <property type="entry name" value="Classic Zinc Finger"/>
    <property type="match status" value="1"/>
</dbReference>
<dbReference type="InterPro" id="IPR051059">
    <property type="entry name" value="VerF-like"/>
</dbReference>
<name>A0A0C3HI16_OIDMZ</name>
<evidence type="ECO:0000256" key="3">
    <source>
        <dbReference type="ARBA" id="ARBA00022737"/>
    </source>
</evidence>
<feature type="compositionally biased region" description="Low complexity" evidence="8">
    <location>
        <begin position="86"/>
        <end position="99"/>
    </location>
</feature>
<comment type="subcellular location">
    <subcellularLocation>
        <location evidence="1">Nucleus</location>
    </subcellularLocation>
</comment>
<evidence type="ECO:0000256" key="6">
    <source>
        <dbReference type="ARBA" id="ARBA00023242"/>
    </source>
</evidence>
<evidence type="ECO:0000313" key="11">
    <source>
        <dbReference type="Proteomes" id="UP000054321"/>
    </source>
</evidence>
<dbReference type="InterPro" id="IPR013087">
    <property type="entry name" value="Znf_C2H2_type"/>
</dbReference>
<dbReference type="GO" id="GO:0000981">
    <property type="term" value="F:DNA-binding transcription factor activity, RNA polymerase II-specific"/>
    <property type="evidence" value="ECO:0007669"/>
    <property type="project" value="InterPro"/>
</dbReference>
<dbReference type="GO" id="GO:0000978">
    <property type="term" value="F:RNA polymerase II cis-regulatory region sequence-specific DNA binding"/>
    <property type="evidence" value="ECO:0007669"/>
    <property type="project" value="InterPro"/>
</dbReference>
<dbReference type="SMART" id="SM00355">
    <property type="entry name" value="ZnF_C2H2"/>
    <property type="match status" value="1"/>
</dbReference>
<keyword evidence="5" id="KW-0862">Zinc</keyword>
<dbReference type="SUPFAM" id="SSF57667">
    <property type="entry name" value="beta-beta-alpha zinc fingers"/>
    <property type="match status" value="1"/>
</dbReference>
<feature type="region of interest" description="Disordered" evidence="8">
    <location>
        <begin position="48"/>
        <end position="103"/>
    </location>
</feature>
<dbReference type="PROSITE" id="PS50157">
    <property type="entry name" value="ZINC_FINGER_C2H2_2"/>
    <property type="match status" value="1"/>
</dbReference>
<dbReference type="PROSITE" id="PS00028">
    <property type="entry name" value="ZINC_FINGER_C2H2_1"/>
    <property type="match status" value="1"/>
</dbReference>
<dbReference type="InParanoid" id="A0A0C3HI16"/>
<evidence type="ECO:0000256" key="4">
    <source>
        <dbReference type="ARBA" id="ARBA00022771"/>
    </source>
</evidence>
<dbReference type="Pfam" id="PF04082">
    <property type="entry name" value="Fungal_trans"/>
    <property type="match status" value="1"/>
</dbReference>
<keyword evidence="3" id="KW-0677">Repeat</keyword>
<evidence type="ECO:0000256" key="5">
    <source>
        <dbReference type="ARBA" id="ARBA00022833"/>
    </source>
</evidence>
<dbReference type="STRING" id="913774.A0A0C3HI16"/>
<evidence type="ECO:0000256" key="2">
    <source>
        <dbReference type="ARBA" id="ARBA00022723"/>
    </source>
</evidence>
<protein>
    <recommendedName>
        <fullName evidence="9">C2H2-type domain-containing protein</fullName>
    </recommendedName>
</protein>
<dbReference type="EMBL" id="KN832874">
    <property type="protein sequence ID" value="KIN02730.1"/>
    <property type="molecule type" value="Genomic_DNA"/>
</dbReference>
<reference evidence="11" key="2">
    <citation type="submission" date="2015-01" db="EMBL/GenBank/DDBJ databases">
        <title>Evolutionary Origins and Diversification of the Mycorrhizal Mutualists.</title>
        <authorList>
            <consortium name="DOE Joint Genome Institute"/>
            <consortium name="Mycorrhizal Genomics Consortium"/>
            <person name="Kohler A."/>
            <person name="Kuo A."/>
            <person name="Nagy L.G."/>
            <person name="Floudas D."/>
            <person name="Copeland A."/>
            <person name="Barry K.W."/>
            <person name="Cichocki N."/>
            <person name="Veneault-Fourrey C."/>
            <person name="LaButti K."/>
            <person name="Lindquist E.A."/>
            <person name="Lipzen A."/>
            <person name="Lundell T."/>
            <person name="Morin E."/>
            <person name="Murat C."/>
            <person name="Riley R."/>
            <person name="Ohm R."/>
            <person name="Sun H."/>
            <person name="Tunlid A."/>
            <person name="Henrissat B."/>
            <person name="Grigoriev I.V."/>
            <person name="Hibbett D.S."/>
            <person name="Martin F."/>
        </authorList>
    </citation>
    <scope>NUCLEOTIDE SEQUENCE [LARGE SCALE GENOMIC DNA]</scope>
    <source>
        <strain evidence="11">Zn</strain>
    </source>
</reference>
<sequence>MIIFAPFPFSHADTHQRHERGHTGARPYVCKECKRPFARQDALARHEKLHTRTEYSQCPSPPASHASKQSLLSPSSSGQLAVSDNGSATTRRTGTTASAPPEYMDFDLIWPDSEELLENLVSLDSSTQWQSSLGTLPISIGGNGTSNTNFESVNSFHDKTSSIGVIPCGESHQAVHNVSEMVTALSSTVTAAVEATSITSVFLDECLHMFFVRFIPTFPVLHRSTFVFRECTKPLLLNAMAIGSLYLGPKDSIEKGEALWRLAHVAIATSWETLITHRGPYDPCPGVQLVVTALLGQVYGALSKNRAIRTTSQAFHALSFFWARQCSVSEKDLYAADALPPFNASDSEKDKCWRTWAAKEIQQRAVLGHYLLDGLVSRMSDGMPSVRHTANRYRPPSTEAIFEARTADEWISQLGTRESVQYSFRSIVHSLFQPASHGQILNGHIFSAFSFRVILEGLQSLVSDCDSEDFPILGVPTKSELRQALAQVQDCIANSPHLSNSERLETLLRWHTICLDACIDSSHLCRSICARYDISQHVCPVGGAIEPDIDIITWVHTVDARRSLLHAIAIQEIVEQLPRGRAHVIHIPSSLFAAATVYVVFSLGGQNSVNTPNIINWQTALSTDFDSSLLSGQPDGMGQSETQRYMRGEYSSVFGKMGTTQNLLYELNSMQKLFRCLCSQWGIAYDMADVLDQWNALCH</sequence>
<evidence type="ECO:0000313" key="10">
    <source>
        <dbReference type="EMBL" id="KIN02730.1"/>
    </source>
</evidence>
<keyword evidence="11" id="KW-1185">Reference proteome</keyword>
<feature type="compositionally biased region" description="Low complexity" evidence="8">
    <location>
        <begin position="64"/>
        <end position="77"/>
    </location>
</feature>
<dbReference type="GO" id="GO:0006351">
    <property type="term" value="P:DNA-templated transcription"/>
    <property type="evidence" value="ECO:0007669"/>
    <property type="project" value="InterPro"/>
</dbReference>
<dbReference type="AlphaFoldDB" id="A0A0C3HI16"/>
<dbReference type="GO" id="GO:0005634">
    <property type="term" value="C:nucleus"/>
    <property type="evidence" value="ECO:0007669"/>
    <property type="project" value="UniProtKB-SubCell"/>
</dbReference>
<evidence type="ECO:0000256" key="8">
    <source>
        <dbReference type="SAM" id="MobiDB-lite"/>
    </source>
</evidence>
<reference evidence="10 11" key="1">
    <citation type="submission" date="2014-04" db="EMBL/GenBank/DDBJ databases">
        <authorList>
            <consortium name="DOE Joint Genome Institute"/>
            <person name="Kuo A."/>
            <person name="Martino E."/>
            <person name="Perotto S."/>
            <person name="Kohler A."/>
            <person name="Nagy L.G."/>
            <person name="Floudas D."/>
            <person name="Copeland A."/>
            <person name="Barry K.W."/>
            <person name="Cichocki N."/>
            <person name="Veneault-Fourrey C."/>
            <person name="LaButti K."/>
            <person name="Lindquist E.A."/>
            <person name="Lipzen A."/>
            <person name="Lundell T."/>
            <person name="Morin E."/>
            <person name="Murat C."/>
            <person name="Sun H."/>
            <person name="Tunlid A."/>
            <person name="Henrissat B."/>
            <person name="Grigoriev I.V."/>
            <person name="Hibbett D.S."/>
            <person name="Martin F."/>
            <person name="Nordberg H.P."/>
            <person name="Cantor M.N."/>
            <person name="Hua S.X."/>
        </authorList>
    </citation>
    <scope>NUCLEOTIDE SEQUENCE [LARGE SCALE GENOMIC DNA]</scope>
    <source>
        <strain evidence="10 11">Zn</strain>
    </source>
</reference>
<dbReference type="HOGENOM" id="CLU_024140_0_0_1"/>
<organism evidence="10 11">
    <name type="scientific">Oidiodendron maius (strain Zn)</name>
    <dbReference type="NCBI Taxonomy" id="913774"/>
    <lineage>
        <taxon>Eukaryota</taxon>
        <taxon>Fungi</taxon>
        <taxon>Dikarya</taxon>
        <taxon>Ascomycota</taxon>
        <taxon>Pezizomycotina</taxon>
        <taxon>Leotiomycetes</taxon>
        <taxon>Leotiomycetes incertae sedis</taxon>
        <taxon>Myxotrichaceae</taxon>
        <taxon>Oidiodendron</taxon>
    </lineage>
</organism>
<proteinExistence type="predicted"/>
<evidence type="ECO:0000256" key="7">
    <source>
        <dbReference type="PROSITE-ProRule" id="PRU00042"/>
    </source>
</evidence>
<gene>
    <name evidence="10" type="ORF">OIDMADRAFT_102782</name>
</gene>
<keyword evidence="2" id="KW-0479">Metal-binding</keyword>
<accession>A0A0C3HI16</accession>
<evidence type="ECO:0000256" key="1">
    <source>
        <dbReference type="ARBA" id="ARBA00004123"/>
    </source>
</evidence>